<organism evidence="2 3">
    <name type="scientific">Microvirga vignae</name>
    <dbReference type="NCBI Taxonomy" id="1225564"/>
    <lineage>
        <taxon>Bacteria</taxon>
        <taxon>Pseudomonadati</taxon>
        <taxon>Pseudomonadota</taxon>
        <taxon>Alphaproteobacteria</taxon>
        <taxon>Hyphomicrobiales</taxon>
        <taxon>Methylobacteriaceae</taxon>
        <taxon>Microvirga</taxon>
    </lineage>
</organism>
<dbReference type="EMBL" id="LCYG01000028">
    <property type="protein sequence ID" value="KLK92919.1"/>
    <property type="molecule type" value="Genomic_DNA"/>
</dbReference>
<keyword evidence="3" id="KW-1185">Reference proteome</keyword>
<proteinExistence type="predicted"/>
<dbReference type="STRING" id="1225564.AA309_11770"/>
<gene>
    <name evidence="2" type="ORF">AA309_11770</name>
</gene>
<dbReference type="PATRIC" id="fig|1225564.3.peg.3052"/>
<feature type="compositionally biased region" description="Basic residues" evidence="1">
    <location>
        <begin position="60"/>
        <end position="70"/>
    </location>
</feature>
<dbReference type="OrthoDB" id="8021170at2"/>
<sequence length="70" mass="7904">MTKPSKEDAEARFEALLAQVLTTDEEARQHAALKNARGSARQEAVSAKATFEKNRERAPKARKREPKRRA</sequence>
<comment type="caution">
    <text evidence="2">The sequence shown here is derived from an EMBL/GenBank/DDBJ whole genome shotgun (WGS) entry which is preliminary data.</text>
</comment>
<reference evidence="2 3" key="1">
    <citation type="submission" date="2015-05" db="EMBL/GenBank/DDBJ databases">
        <title>Draft genome sequence of Microvirga vignae strain BR3299, a novel nitrogen fixing bacteria isolated from Brazil semi-aired region.</title>
        <authorList>
            <person name="Zilli J.E."/>
            <person name="Passos S.R."/>
            <person name="Leite J."/>
            <person name="Baldani J.I."/>
            <person name="Xavier G.R."/>
            <person name="Rumjaneck N.G."/>
            <person name="Simoes-Araujo J.L."/>
        </authorList>
    </citation>
    <scope>NUCLEOTIDE SEQUENCE [LARGE SCALE GENOMIC DNA]</scope>
    <source>
        <strain evidence="2 3">BR3299</strain>
    </source>
</reference>
<dbReference type="Proteomes" id="UP000035489">
    <property type="component" value="Unassembled WGS sequence"/>
</dbReference>
<dbReference type="RefSeq" id="WP_047189214.1">
    <property type="nucleotide sequence ID" value="NZ_LCYG01000028.1"/>
</dbReference>
<protein>
    <submittedName>
        <fullName evidence="2">Uncharacterized protein</fullName>
    </submittedName>
</protein>
<evidence type="ECO:0000313" key="3">
    <source>
        <dbReference type="Proteomes" id="UP000035489"/>
    </source>
</evidence>
<feature type="compositionally biased region" description="Basic and acidic residues" evidence="1">
    <location>
        <begin position="50"/>
        <end position="59"/>
    </location>
</feature>
<dbReference type="AlphaFoldDB" id="A0A0H1RCY2"/>
<evidence type="ECO:0000256" key="1">
    <source>
        <dbReference type="SAM" id="MobiDB-lite"/>
    </source>
</evidence>
<feature type="region of interest" description="Disordered" evidence="1">
    <location>
        <begin position="31"/>
        <end position="70"/>
    </location>
</feature>
<evidence type="ECO:0000313" key="2">
    <source>
        <dbReference type="EMBL" id="KLK92919.1"/>
    </source>
</evidence>
<accession>A0A0H1RCY2</accession>
<name>A0A0H1RCY2_9HYPH</name>